<dbReference type="Proteomes" id="UP000612956">
    <property type="component" value="Unassembled WGS sequence"/>
</dbReference>
<dbReference type="AlphaFoldDB" id="A0A917QGG1"/>
<evidence type="ECO:0000313" key="2">
    <source>
        <dbReference type="Proteomes" id="UP000612956"/>
    </source>
</evidence>
<name>A0A917QGG1_9NOCA</name>
<evidence type="ECO:0000313" key="1">
    <source>
        <dbReference type="EMBL" id="GGK49550.1"/>
    </source>
</evidence>
<reference evidence="1" key="2">
    <citation type="submission" date="2020-09" db="EMBL/GenBank/DDBJ databases">
        <authorList>
            <person name="Sun Q."/>
            <person name="Zhou Y."/>
        </authorList>
    </citation>
    <scope>NUCLEOTIDE SEQUENCE</scope>
    <source>
        <strain evidence="1">CGMCC 4.7278</strain>
    </source>
</reference>
<gene>
    <name evidence="1" type="ORF">GCM10011591_21210</name>
</gene>
<reference evidence="1" key="1">
    <citation type="journal article" date="2014" name="Int. J. Syst. Evol. Microbiol.">
        <title>Complete genome sequence of Corynebacterium casei LMG S-19264T (=DSM 44701T), isolated from a smear-ripened cheese.</title>
        <authorList>
            <consortium name="US DOE Joint Genome Institute (JGI-PGF)"/>
            <person name="Walter F."/>
            <person name="Albersmeier A."/>
            <person name="Kalinowski J."/>
            <person name="Ruckert C."/>
        </authorList>
    </citation>
    <scope>NUCLEOTIDE SEQUENCE</scope>
    <source>
        <strain evidence="1">CGMCC 4.7278</strain>
    </source>
</reference>
<keyword evidence="2" id="KW-1185">Reference proteome</keyword>
<accession>A0A917QGG1</accession>
<dbReference type="RefSeq" id="WP_188828741.1">
    <property type="nucleotide sequence ID" value="NZ_BMMW01000002.1"/>
</dbReference>
<comment type="caution">
    <text evidence="1">The sequence shown here is derived from an EMBL/GenBank/DDBJ whole genome shotgun (WGS) entry which is preliminary data.</text>
</comment>
<protein>
    <submittedName>
        <fullName evidence="1">Uncharacterized protein</fullName>
    </submittedName>
</protein>
<sequence>MERLTVVDEIFLRAHRGMGTPTVLQGLWLTDGVMSPELLARIHARLSAGQLGRRVVGARVPGARRGWVPTVRAHPLDVRAGTLAPAEVLEWADGLGTDLDPEFFPGWRMSVAALANGGTVIALTCSHVLADARGLLIAVEGAVRAALVESGAGYAGTRDNDLGEVGALALIPGQHSESDWVDAQRQSVAVLRGTVRAVWREMTRLDHLRCAVRARPQESGTGAAGRCGVYSSLHVFDAARFDRVAREMGGTPNSLFIWIVANTLWRTGFAREVIQASLPVDTRDEPRVNNDLSVTEIDIVRADTPATVRAKARDAYQRRMSAPAGLPEEILHLVGDRLAYRLSKGAGERDILCSNIGRFPAELDVVGSHKCTGVAARAIHPGLREYPRTRLSGYLTGIGDTYTLALTSTESDNAASGLESLCAAMGLTTTHPDR</sequence>
<dbReference type="EMBL" id="BMMW01000002">
    <property type="protein sequence ID" value="GGK49550.1"/>
    <property type="molecule type" value="Genomic_DNA"/>
</dbReference>
<proteinExistence type="predicted"/>
<organism evidence="1 2">
    <name type="scientific">Nocardia camponoti</name>
    <dbReference type="NCBI Taxonomy" id="1616106"/>
    <lineage>
        <taxon>Bacteria</taxon>
        <taxon>Bacillati</taxon>
        <taxon>Actinomycetota</taxon>
        <taxon>Actinomycetes</taxon>
        <taxon>Mycobacteriales</taxon>
        <taxon>Nocardiaceae</taxon>
        <taxon>Nocardia</taxon>
    </lineage>
</organism>